<dbReference type="AlphaFoldDB" id="A0A1D9MLP6"/>
<gene>
    <name evidence="1" type="ORF">BK816_07950</name>
</gene>
<dbReference type="GO" id="GO:0016791">
    <property type="term" value="F:phosphatase activity"/>
    <property type="evidence" value="ECO:0007669"/>
    <property type="project" value="TreeGrafter"/>
</dbReference>
<dbReference type="CDD" id="cd07067">
    <property type="entry name" value="HP_PGM_like"/>
    <property type="match status" value="1"/>
</dbReference>
<dbReference type="GO" id="GO:0005737">
    <property type="term" value="C:cytoplasm"/>
    <property type="evidence" value="ECO:0007669"/>
    <property type="project" value="TreeGrafter"/>
</dbReference>
<dbReference type="InterPro" id="IPR029033">
    <property type="entry name" value="His_PPase_superfam"/>
</dbReference>
<name>A0A1D9MLP6_9ACTO</name>
<evidence type="ECO:0008006" key="3">
    <source>
        <dbReference type="Google" id="ProtNLM"/>
    </source>
</evidence>
<dbReference type="InterPro" id="IPR050275">
    <property type="entry name" value="PGM_Phosphatase"/>
</dbReference>
<reference evidence="1 2" key="1">
    <citation type="submission" date="2016-10" db="EMBL/GenBank/DDBJ databases">
        <title>Actinomyces aegypiusis sp. nov., isolated from the Aegypius monachus in Qinghai Tibet Plateau China.</title>
        <authorList>
            <person name="Wang Y."/>
        </authorList>
    </citation>
    <scope>NUCLEOTIDE SEQUENCE [LARGE SCALE GENOMIC DNA]</scope>
    <source>
        <strain evidence="1 2">VUL4_3</strain>
    </source>
</reference>
<proteinExistence type="predicted"/>
<dbReference type="Pfam" id="PF00300">
    <property type="entry name" value="His_Phos_1"/>
    <property type="match status" value="1"/>
</dbReference>
<dbReference type="InterPro" id="IPR013078">
    <property type="entry name" value="His_Pase_superF_clade-1"/>
</dbReference>
<accession>A0A1D9MLP6</accession>
<dbReference type="PANTHER" id="PTHR48100">
    <property type="entry name" value="BROAD-SPECIFICITY PHOSPHATASE YOR283W-RELATED"/>
    <property type="match status" value="1"/>
</dbReference>
<sequence length="258" mass="28419">MKLLLIRHAESQNNALMAAGRADERVPDPAISSLGQQQSQALANWLQAGGSAGEVPPPTRLVSSLMRRTIETALPTAKALNLPIEAHLRTFERRGPFAGTMSNPLPFYGTPRSELQAITELVQLPAECTEDGWWDGHLEDSTEGYERALELAAWLRAMPEDETVYLVAHGDIGTYLINALMNPGRVQKIIEEAKTQGETGEKWVERQVGNWVYLDNTSTSLFQLDGDETRIYWMDRIDHLNAAGLAGKGASALDTSSY</sequence>
<organism evidence="1 2">
    <name type="scientific">Boudabousia tangfeifanii</name>
    <dbReference type="NCBI Taxonomy" id="1912795"/>
    <lineage>
        <taxon>Bacteria</taxon>
        <taxon>Bacillati</taxon>
        <taxon>Actinomycetota</taxon>
        <taxon>Actinomycetes</taxon>
        <taxon>Actinomycetales</taxon>
        <taxon>Actinomycetaceae</taxon>
        <taxon>Boudabousia</taxon>
    </lineage>
</organism>
<dbReference type="SUPFAM" id="SSF53254">
    <property type="entry name" value="Phosphoglycerate mutase-like"/>
    <property type="match status" value="1"/>
</dbReference>
<dbReference type="RefSeq" id="WP_071164690.1">
    <property type="nucleotide sequence ID" value="NZ_CP017812.1"/>
</dbReference>
<dbReference type="SMART" id="SM00855">
    <property type="entry name" value="PGAM"/>
    <property type="match status" value="1"/>
</dbReference>
<dbReference type="KEGG" id="avu:BK816_07950"/>
<dbReference type="Gene3D" id="3.40.50.1240">
    <property type="entry name" value="Phosphoglycerate mutase-like"/>
    <property type="match status" value="1"/>
</dbReference>
<dbReference type="Proteomes" id="UP000176288">
    <property type="component" value="Chromosome"/>
</dbReference>
<protein>
    <recommendedName>
        <fullName evidence="3">Histidine phosphatase family protein</fullName>
    </recommendedName>
</protein>
<dbReference type="STRING" id="1912795.BK816_07950"/>
<keyword evidence="2" id="KW-1185">Reference proteome</keyword>
<dbReference type="PANTHER" id="PTHR48100:SF1">
    <property type="entry name" value="HISTIDINE PHOSPHATASE FAMILY PROTEIN-RELATED"/>
    <property type="match status" value="1"/>
</dbReference>
<evidence type="ECO:0000313" key="2">
    <source>
        <dbReference type="Proteomes" id="UP000176288"/>
    </source>
</evidence>
<evidence type="ECO:0000313" key="1">
    <source>
        <dbReference type="EMBL" id="AOZ73227.1"/>
    </source>
</evidence>
<dbReference type="EMBL" id="CP017812">
    <property type="protein sequence ID" value="AOZ73227.1"/>
    <property type="molecule type" value="Genomic_DNA"/>
</dbReference>
<dbReference type="OrthoDB" id="9793115at2"/>